<reference evidence="2 3" key="1">
    <citation type="journal article" date="2008" name="Nature">
        <title>The genome of the model beetle and pest Tribolium castaneum.</title>
        <authorList>
            <consortium name="Tribolium Genome Sequencing Consortium"/>
            <person name="Richards S."/>
            <person name="Gibbs R.A."/>
            <person name="Weinstock G.M."/>
            <person name="Brown S.J."/>
            <person name="Denell R."/>
            <person name="Beeman R.W."/>
            <person name="Gibbs R."/>
            <person name="Beeman R.W."/>
            <person name="Brown S.J."/>
            <person name="Bucher G."/>
            <person name="Friedrich M."/>
            <person name="Grimmelikhuijzen C.J."/>
            <person name="Klingler M."/>
            <person name="Lorenzen M."/>
            <person name="Richards S."/>
            <person name="Roth S."/>
            <person name="Schroder R."/>
            <person name="Tautz D."/>
            <person name="Zdobnov E.M."/>
            <person name="Muzny D."/>
            <person name="Gibbs R.A."/>
            <person name="Weinstock G.M."/>
            <person name="Attaway T."/>
            <person name="Bell S."/>
            <person name="Buhay C.J."/>
            <person name="Chandrabose M.N."/>
            <person name="Chavez D."/>
            <person name="Clerk-Blankenburg K.P."/>
            <person name="Cree A."/>
            <person name="Dao M."/>
            <person name="Davis C."/>
            <person name="Chacko J."/>
            <person name="Dinh H."/>
            <person name="Dugan-Rocha S."/>
            <person name="Fowler G."/>
            <person name="Garner T.T."/>
            <person name="Garnes J."/>
            <person name="Gnirke A."/>
            <person name="Hawes A."/>
            <person name="Hernandez J."/>
            <person name="Hines S."/>
            <person name="Holder M."/>
            <person name="Hume J."/>
            <person name="Jhangiani S.N."/>
            <person name="Joshi V."/>
            <person name="Khan Z.M."/>
            <person name="Jackson L."/>
            <person name="Kovar C."/>
            <person name="Kowis A."/>
            <person name="Lee S."/>
            <person name="Lewis L.R."/>
            <person name="Margolis J."/>
            <person name="Morgan M."/>
            <person name="Nazareth L.V."/>
            <person name="Nguyen N."/>
            <person name="Okwuonu G."/>
            <person name="Parker D."/>
            <person name="Richards S."/>
            <person name="Ruiz S.J."/>
            <person name="Santibanez J."/>
            <person name="Savard J."/>
            <person name="Scherer S.E."/>
            <person name="Schneider B."/>
            <person name="Sodergren E."/>
            <person name="Tautz D."/>
            <person name="Vattahil S."/>
            <person name="Villasana D."/>
            <person name="White C.S."/>
            <person name="Wright R."/>
            <person name="Park Y."/>
            <person name="Beeman R.W."/>
            <person name="Lord J."/>
            <person name="Oppert B."/>
            <person name="Lorenzen M."/>
            <person name="Brown S."/>
            <person name="Wang L."/>
            <person name="Savard J."/>
            <person name="Tautz D."/>
            <person name="Richards S."/>
            <person name="Weinstock G."/>
            <person name="Gibbs R.A."/>
            <person name="Liu Y."/>
            <person name="Worley K."/>
            <person name="Weinstock G."/>
            <person name="Elsik C.G."/>
            <person name="Reese J.T."/>
            <person name="Elhaik E."/>
            <person name="Landan G."/>
            <person name="Graur D."/>
            <person name="Arensburger P."/>
            <person name="Atkinson P."/>
            <person name="Beeman R.W."/>
            <person name="Beidler J."/>
            <person name="Brown S.J."/>
            <person name="Demuth J.P."/>
            <person name="Drury D.W."/>
            <person name="Du Y.Z."/>
            <person name="Fujiwara H."/>
            <person name="Lorenzen M."/>
            <person name="Maselli V."/>
            <person name="Osanai M."/>
            <person name="Park Y."/>
            <person name="Robertson H.M."/>
            <person name="Tu Z."/>
            <person name="Wang J.J."/>
            <person name="Wang S."/>
            <person name="Richards S."/>
            <person name="Song H."/>
            <person name="Zhang L."/>
            <person name="Sodergren E."/>
            <person name="Werner D."/>
            <person name="Stanke M."/>
            <person name="Morgenstern B."/>
            <person name="Solovyev V."/>
            <person name="Kosarev P."/>
            <person name="Brown G."/>
            <person name="Chen H.C."/>
            <person name="Ermolaeva O."/>
            <person name="Hlavina W."/>
            <person name="Kapustin Y."/>
            <person name="Kiryutin B."/>
            <person name="Kitts P."/>
            <person name="Maglott D."/>
            <person name="Pruitt K."/>
            <person name="Sapojnikov V."/>
            <person name="Souvorov A."/>
            <person name="Mackey A.J."/>
            <person name="Waterhouse R.M."/>
            <person name="Wyder S."/>
            <person name="Zdobnov E.M."/>
            <person name="Zdobnov E.M."/>
            <person name="Wyder S."/>
            <person name="Kriventseva E.V."/>
            <person name="Kadowaki T."/>
            <person name="Bork P."/>
            <person name="Aranda M."/>
            <person name="Bao R."/>
            <person name="Beermann A."/>
            <person name="Berns N."/>
            <person name="Bolognesi R."/>
            <person name="Bonneton F."/>
            <person name="Bopp D."/>
            <person name="Brown S.J."/>
            <person name="Bucher G."/>
            <person name="Butts T."/>
            <person name="Chaumot A."/>
            <person name="Denell R.E."/>
            <person name="Ferrier D.E."/>
            <person name="Friedrich M."/>
            <person name="Gordon C.M."/>
            <person name="Jindra M."/>
            <person name="Klingler M."/>
            <person name="Lan Q."/>
            <person name="Lattorff H.M."/>
            <person name="Laudet V."/>
            <person name="von Levetsow C."/>
            <person name="Liu Z."/>
            <person name="Lutz R."/>
            <person name="Lynch J.A."/>
            <person name="da Fonseca R.N."/>
            <person name="Posnien N."/>
            <person name="Reuter R."/>
            <person name="Roth S."/>
            <person name="Savard J."/>
            <person name="Schinko J.B."/>
            <person name="Schmitt C."/>
            <person name="Schoppmeier M."/>
            <person name="Schroder R."/>
            <person name="Shippy T.D."/>
            <person name="Simonnet F."/>
            <person name="Marques-Souza H."/>
            <person name="Tautz D."/>
            <person name="Tomoyasu Y."/>
            <person name="Trauner J."/>
            <person name="Van der Zee M."/>
            <person name="Vervoort M."/>
            <person name="Wittkopp N."/>
            <person name="Wimmer E.A."/>
            <person name="Yang X."/>
            <person name="Jones A.K."/>
            <person name="Sattelle D.B."/>
            <person name="Ebert P.R."/>
            <person name="Nelson D."/>
            <person name="Scott J.G."/>
            <person name="Beeman R.W."/>
            <person name="Muthukrishnan S."/>
            <person name="Kramer K.J."/>
            <person name="Arakane Y."/>
            <person name="Beeman R.W."/>
            <person name="Zhu Q."/>
            <person name="Hogenkamp D."/>
            <person name="Dixit R."/>
            <person name="Oppert B."/>
            <person name="Jiang H."/>
            <person name="Zou Z."/>
            <person name="Marshall J."/>
            <person name="Elpidina E."/>
            <person name="Vinokurov K."/>
            <person name="Oppert C."/>
            <person name="Zou Z."/>
            <person name="Evans J."/>
            <person name="Lu Z."/>
            <person name="Zhao P."/>
            <person name="Sumathipala N."/>
            <person name="Altincicek B."/>
            <person name="Vilcinskas A."/>
            <person name="Williams M."/>
            <person name="Hultmark D."/>
            <person name="Hetru C."/>
            <person name="Jiang H."/>
            <person name="Grimmelikhuijzen C.J."/>
            <person name="Hauser F."/>
            <person name="Cazzamali G."/>
            <person name="Williamson M."/>
            <person name="Park Y."/>
            <person name="Li B."/>
            <person name="Tanaka Y."/>
            <person name="Predel R."/>
            <person name="Neupert S."/>
            <person name="Schachtner J."/>
            <person name="Verleyen P."/>
            <person name="Raible F."/>
            <person name="Bork P."/>
            <person name="Friedrich M."/>
            <person name="Walden K.K."/>
            <person name="Robertson H.M."/>
            <person name="Angeli S."/>
            <person name="Foret S."/>
            <person name="Bucher G."/>
            <person name="Schuetz S."/>
            <person name="Maleszka R."/>
            <person name="Wimmer E.A."/>
            <person name="Beeman R.W."/>
            <person name="Lorenzen M."/>
            <person name="Tomoyasu Y."/>
            <person name="Miller S.C."/>
            <person name="Grossmann D."/>
            <person name="Bucher G."/>
        </authorList>
    </citation>
    <scope>NUCLEOTIDE SEQUENCE [LARGE SCALE GENOMIC DNA]</scope>
    <source>
        <strain evidence="2 3">Georgia GA2</strain>
    </source>
</reference>
<evidence type="ECO:0000313" key="2">
    <source>
        <dbReference type="EMBL" id="EFA08010.1"/>
    </source>
</evidence>
<accession>D6WXA7</accession>
<evidence type="ECO:0000313" key="3">
    <source>
        <dbReference type="Proteomes" id="UP000007266"/>
    </source>
</evidence>
<dbReference type="HOGENOM" id="CLU_1962402_0_0_1"/>
<reference evidence="2 3" key="2">
    <citation type="journal article" date="2010" name="Nucleic Acids Res.">
        <title>BeetleBase in 2010: revisions to provide comprehensive genomic information for Tribolium castaneum.</title>
        <authorList>
            <person name="Kim H.S."/>
            <person name="Murphy T."/>
            <person name="Xia J."/>
            <person name="Caragea D."/>
            <person name="Park Y."/>
            <person name="Beeman R.W."/>
            <person name="Lorenzen M.D."/>
            <person name="Butcher S."/>
            <person name="Manak J.R."/>
            <person name="Brown S.J."/>
        </authorList>
    </citation>
    <scope>GENOME REANNOTATION</scope>
    <source>
        <strain evidence="2 3">Georgia GA2</strain>
    </source>
</reference>
<keyword evidence="3" id="KW-1185">Reference proteome</keyword>
<protein>
    <submittedName>
        <fullName evidence="2">Uncharacterized protein</fullName>
    </submittedName>
</protein>
<name>D6WXA7_TRICA</name>
<evidence type="ECO:0000256" key="1">
    <source>
        <dbReference type="SAM" id="MobiDB-lite"/>
    </source>
</evidence>
<feature type="compositionally biased region" description="Basic and acidic residues" evidence="1">
    <location>
        <begin position="110"/>
        <end position="122"/>
    </location>
</feature>
<dbReference type="AlphaFoldDB" id="D6WXA7"/>
<dbReference type="Proteomes" id="UP000007266">
    <property type="component" value="Linkage group 8"/>
</dbReference>
<dbReference type="InParanoid" id="D6WXA7"/>
<sequence>MASLRGAQRLRILRLLHSTLQPTWILVVSSNNERHPLGVKKTNLDTNTVLKSWVELQSSLMLSQVYSAHEDKSDSVLIARIKQSIRSVQVSKPNRVCARIRDFVAANGKKSTDRKDEGRPRVTQEQQG</sequence>
<gene>
    <name evidence="2" type="primary">GLEAN_05599</name>
    <name evidence="2" type="ORF">TcasGA2_TC005599</name>
</gene>
<organism evidence="2 3">
    <name type="scientific">Tribolium castaneum</name>
    <name type="common">Red flour beetle</name>
    <dbReference type="NCBI Taxonomy" id="7070"/>
    <lineage>
        <taxon>Eukaryota</taxon>
        <taxon>Metazoa</taxon>
        <taxon>Ecdysozoa</taxon>
        <taxon>Arthropoda</taxon>
        <taxon>Hexapoda</taxon>
        <taxon>Insecta</taxon>
        <taxon>Pterygota</taxon>
        <taxon>Neoptera</taxon>
        <taxon>Endopterygota</taxon>
        <taxon>Coleoptera</taxon>
        <taxon>Polyphaga</taxon>
        <taxon>Cucujiformia</taxon>
        <taxon>Tenebrionidae</taxon>
        <taxon>Tenebrionidae incertae sedis</taxon>
        <taxon>Tribolium</taxon>
    </lineage>
</organism>
<dbReference type="EMBL" id="KQ971361">
    <property type="protein sequence ID" value="EFA08010.1"/>
    <property type="molecule type" value="Genomic_DNA"/>
</dbReference>
<proteinExistence type="predicted"/>
<feature type="region of interest" description="Disordered" evidence="1">
    <location>
        <begin position="107"/>
        <end position="128"/>
    </location>
</feature>